<feature type="transmembrane region" description="Helical" evidence="1">
    <location>
        <begin position="12"/>
        <end position="32"/>
    </location>
</feature>
<name>X1LAK6_9ZZZZ</name>
<sequence>DLNGADILFEALKTGVAALAILCMYKVCIELIRKNG</sequence>
<comment type="caution">
    <text evidence="2">The sequence shown here is derived from an EMBL/GenBank/DDBJ whole genome shotgun (WGS) entry which is preliminary data.</text>
</comment>
<protein>
    <submittedName>
        <fullName evidence="2">Uncharacterized protein</fullName>
    </submittedName>
</protein>
<evidence type="ECO:0000256" key="1">
    <source>
        <dbReference type="SAM" id="Phobius"/>
    </source>
</evidence>
<accession>X1LAK6</accession>
<feature type="non-terminal residue" evidence="2">
    <location>
        <position position="1"/>
    </location>
</feature>
<dbReference type="AlphaFoldDB" id="X1LAK6"/>
<proteinExistence type="predicted"/>
<keyword evidence="1" id="KW-1133">Transmembrane helix</keyword>
<evidence type="ECO:0000313" key="2">
    <source>
        <dbReference type="EMBL" id="GAI16108.1"/>
    </source>
</evidence>
<reference evidence="2" key="1">
    <citation type="journal article" date="2014" name="Front. Microbiol.">
        <title>High frequency of phylogenetically diverse reductive dehalogenase-homologous genes in deep subseafloor sedimentary metagenomes.</title>
        <authorList>
            <person name="Kawai M."/>
            <person name="Futagami T."/>
            <person name="Toyoda A."/>
            <person name="Takaki Y."/>
            <person name="Nishi S."/>
            <person name="Hori S."/>
            <person name="Arai W."/>
            <person name="Tsubouchi T."/>
            <person name="Morono Y."/>
            <person name="Uchiyama I."/>
            <person name="Ito T."/>
            <person name="Fujiyama A."/>
            <person name="Inagaki F."/>
            <person name="Takami H."/>
        </authorList>
    </citation>
    <scope>NUCLEOTIDE SEQUENCE</scope>
    <source>
        <strain evidence="2">Expedition CK06-06</strain>
    </source>
</reference>
<gene>
    <name evidence="2" type="ORF">S06H3_11456</name>
</gene>
<keyword evidence="1" id="KW-0812">Transmembrane</keyword>
<keyword evidence="1" id="KW-0472">Membrane</keyword>
<dbReference type="EMBL" id="BARV01005555">
    <property type="protein sequence ID" value="GAI16108.1"/>
    <property type="molecule type" value="Genomic_DNA"/>
</dbReference>
<organism evidence="2">
    <name type="scientific">marine sediment metagenome</name>
    <dbReference type="NCBI Taxonomy" id="412755"/>
    <lineage>
        <taxon>unclassified sequences</taxon>
        <taxon>metagenomes</taxon>
        <taxon>ecological metagenomes</taxon>
    </lineage>
</organism>